<feature type="transmembrane region" description="Helical" evidence="8">
    <location>
        <begin position="155"/>
        <end position="174"/>
    </location>
</feature>
<dbReference type="NCBIfam" id="NF037955">
    <property type="entry name" value="mfs"/>
    <property type="match status" value="1"/>
</dbReference>
<feature type="transmembrane region" description="Helical" evidence="8">
    <location>
        <begin position="324"/>
        <end position="348"/>
    </location>
</feature>
<feature type="transmembrane region" description="Helical" evidence="8">
    <location>
        <begin position="289"/>
        <end position="312"/>
    </location>
</feature>
<name>A0ABY1RVK1_9GAMM</name>
<dbReference type="InterPro" id="IPR036259">
    <property type="entry name" value="MFS_trans_sf"/>
</dbReference>
<dbReference type="PROSITE" id="PS50850">
    <property type="entry name" value="MFS"/>
    <property type="match status" value="1"/>
</dbReference>
<feature type="domain" description="Major facilitator superfamily (MFS) profile" evidence="9">
    <location>
        <begin position="156"/>
        <end position="383"/>
    </location>
</feature>
<feature type="transmembrane region" description="Helical" evidence="8">
    <location>
        <begin position="131"/>
        <end position="149"/>
    </location>
</feature>
<gene>
    <name evidence="10" type="ORF">SAMN04487964_10127</name>
</gene>
<keyword evidence="6 8" id="KW-1133">Transmembrane helix</keyword>
<evidence type="ECO:0000256" key="4">
    <source>
        <dbReference type="ARBA" id="ARBA00022519"/>
    </source>
</evidence>
<feature type="transmembrane region" description="Helical" evidence="8">
    <location>
        <begin position="265"/>
        <end position="283"/>
    </location>
</feature>
<feature type="transmembrane region" description="Helical" evidence="8">
    <location>
        <begin position="7"/>
        <end position="26"/>
    </location>
</feature>
<evidence type="ECO:0000256" key="5">
    <source>
        <dbReference type="ARBA" id="ARBA00022692"/>
    </source>
</evidence>
<dbReference type="PANTHER" id="PTHR23522:SF10">
    <property type="entry name" value="3-PHENYLPROPIONIC ACID TRANSPORTER-RELATED"/>
    <property type="match status" value="1"/>
</dbReference>
<keyword evidence="11" id="KW-1185">Reference proteome</keyword>
<feature type="transmembrane region" description="Helical" evidence="8">
    <location>
        <begin position="194"/>
        <end position="213"/>
    </location>
</feature>
<dbReference type="InterPro" id="IPR024989">
    <property type="entry name" value="MFS_assoc_dom"/>
</dbReference>
<evidence type="ECO:0000256" key="3">
    <source>
        <dbReference type="ARBA" id="ARBA00022475"/>
    </source>
</evidence>
<organism evidence="10 11">
    <name type="scientific">Marinobacterium sediminicola</name>
    <dbReference type="NCBI Taxonomy" id="518898"/>
    <lineage>
        <taxon>Bacteria</taxon>
        <taxon>Pseudomonadati</taxon>
        <taxon>Pseudomonadota</taxon>
        <taxon>Gammaproteobacteria</taxon>
        <taxon>Oceanospirillales</taxon>
        <taxon>Oceanospirillaceae</taxon>
        <taxon>Marinobacterium</taxon>
    </lineage>
</organism>
<keyword evidence="3" id="KW-1003">Cell membrane</keyword>
<evidence type="ECO:0000256" key="7">
    <source>
        <dbReference type="ARBA" id="ARBA00023136"/>
    </source>
</evidence>
<keyword evidence="5 8" id="KW-0812">Transmembrane</keyword>
<evidence type="ECO:0000256" key="2">
    <source>
        <dbReference type="ARBA" id="ARBA00022448"/>
    </source>
</evidence>
<dbReference type="EMBL" id="FXWV01000001">
    <property type="protein sequence ID" value="SMR68844.1"/>
    <property type="molecule type" value="Genomic_DNA"/>
</dbReference>
<evidence type="ECO:0000256" key="1">
    <source>
        <dbReference type="ARBA" id="ARBA00004429"/>
    </source>
</evidence>
<comment type="caution">
    <text evidence="10">The sequence shown here is derived from an EMBL/GenBank/DDBJ whole genome shotgun (WGS) entry which is preliminary data.</text>
</comment>
<comment type="subcellular location">
    <subcellularLocation>
        <location evidence="1">Cell inner membrane</location>
        <topology evidence="1">Multi-pass membrane protein</topology>
    </subcellularLocation>
</comment>
<reference evidence="10 11" key="1">
    <citation type="submission" date="2017-05" db="EMBL/GenBank/DDBJ databases">
        <authorList>
            <person name="Varghese N."/>
            <person name="Submissions S."/>
        </authorList>
    </citation>
    <scope>NUCLEOTIDE SEQUENCE [LARGE SCALE GENOMIC DNA]</scope>
    <source>
        <strain evidence="10 11">CGMCC 1.7287</strain>
    </source>
</reference>
<dbReference type="SUPFAM" id="SSF103473">
    <property type="entry name" value="MFS general substrate transporter"/>
    <property type="match status" value="1"/>
</dbReference>
<feature type="transmembrane region" description="Helical" evidence="8">
    <location>
        <begin position="68"/>
        <end position="86"/>
    </location>
</feature>
<evidence type="ECO:0000313" key="10">
    <source>
        <dbReference type="EMBL" id="SMR68844.1"/>
    </source>
</evidence>
<dbReference type="PIRSF" id="PIRSF004925">
    <property type="entry name" value="HcaT"/>
    <property type="match status" value="1"/>
</dbReference>
<sequence length="383" mass="42669">MPYIRLSGFYLFYFALLGTLLPYWTLYLQSLGMEAATIGWLMGILHVSRVLAPNVWGWLADRTGRRVAIVRLGALASWICFLGIFWQTEAMGVALVMASFSFFWNAVLPQFEVITLGYLGVNQSQYSRIRLWGSVGFICAVVMIGWLLDAVSIDWLPVVLFAMLFIIWLNTLLIGDQNDTATEAEADSRTIGAILRQPQVCVFFVVCFLVQLSHGPYYTFYSVMMQELGYDRIEIGLLWGLGVMAEVLLFVFMPRILERFNMRHILLVSLVLCVLRWALTALWPDQIWVMLFAQCLHAATFGSLHAVGIALVQHYFTPSTQGRGQALFSSLGFGAGGALGAVVAGQLWSDLGAMTFAIAAGVSVLAIVLTSIWIYPDKVQQND</sequence>
<evidence type="ECO:0000256" key="6">
    <source>
        <dbReference type="ARBA" id="ARBA00022989"/>
    </source>
</evidence>
<proteinExistence type="predicted"/>
<dbReference type="Proteomes" id="UP001159257">
    <property type="component" value="Unassembled WGS sequence"/>
</dbReference>
<feature type="transmembrane region" description="Helical" evidence="8">
    <location>
        <begin position="233"/>
        <end position="253"/>
    </location>
</feature>
<dbReference type="InterPro" id="IPR026032">
    <property type="entry name" value="HcaT-like"/>
</dbReference>
<dbReference type="Pfam" id="PF12832">
    <property type="entry name" value="MFS_1_like"/>
    <property type="match status" value="1"/>
</dbReference>
<keyword evidence="4" id="KW-0997">Cell inner membrane</keyword>
<keyword evidence="2" id="KW-0813">Transport</keyword>
<keyword evidence="7 8" id="KW-0472">Membrane</keyword>
<dbReference type="RefSeq" id="WP_239042194.1">
    <property type="nucleotide sequence ID" value="NZ_BAAAEY010000002.1"/>
</dbReference>
<dbReference type="PANTHER" id="PTHR23522">
    <property type="entry name" value="BLL5896 PROTEIN"/>
    <property type="match status" value="1"/>
</dbReference>
<evidence type="ECO:0000256" key="8">
    <source>
        <dbReference type="SAM" id="Phobius"/>
    </source>
</evidence>
<dbReference type="InterPro" id="IPR020846">
    <property type="entry name" value="MFS_dom"/>
</dbReference>
<dbReference type="Gene3D" id="1.20.1250.20">
    <property type="entry name" value="MFS general substrate transporter like domains"/>
    <property type="match status" value="2"/>
</dbReference>
<accession>A0ABY1RVK1</accession>
<protein>
    <submittedName>
        <fullName evidence="10">MFS transporter, PPP family, 3-phenylpropionic acid transporter</fullName>
    </submittedName>
</protein>
<feature type="transmembrane region" description="Helical" evidence="8">
    <location>
        <begin position="354"/>
        <end position="375"/>
    </location>
</feature>
<evidence type="ECO:0000259" key="9">
    <source>
        <dbReference type="PROSITE" id="PS50850"/>
    </source>
</evidence>
<evidence type="ECO:0000313" key="11">
    <source>
        <dbReference type="Proteomes" id="UP001159257"/>
    </source>
</evidence>
<feature type="transmembrane region" description="Helical" evidence="8">
    <location>
        <begin position="38"/>
        <end position="56"/>
    </location>
</feature>
<feature type="transmembrane region" description="Helical" evidence="8">
    <location>
        <begin position="92"/>
        <end position="119"/>
    </location>
</feature>